<sequence length="59" mass="6526">MKHWTQPELMELKVSETACGWFPWYPGYPGGGGHHPGHHPGGGDCQPPQPSEEPEEFLS</sequence>
<feature type="compositionally biased region" description="Gly residues" evidence="1">
    <location>
        <begin position="30"/>
        <end position="44"/>
    </location>
</feature>
<organism evidence="2 3">
    <name type="scientific">Waltera acetigignens</name>
    <dbReference type="NCBI Taxonomy" id="2981769"/>
    <lineage>
        <taxon>Bacteria</taxon>
        <taxon>Bacillati</taxon>
        <taxon>Bacillota</taxon>
        <taxon>Clostridia</taxon>
        <taxon>Lachnospirales</taxon>
        <taxon>Lachnospiraceae</taxon>
        <taxon>Waltera</taxon>
    </lineage>
</organism>
<dbReference type="EMBL" id="JAJEPV010000005">
    <property type="protein sequence ID" value="MCC2118547.1"/>
    <property type="molecule type" value="Genomic_DNA"/>
</dbReference>
<name>A0AAE3D6H0_9FIRM</name>
<feature type="region of interest" description="Disordered" evidence="1">
    <location>
        <begin position="30"/>
        <end position="59"/>
    </location>
</feature>
<proteinExistence type="predicted"/>
<evidence type="ECO:0000256" key="1">
    <source>
        <dbReference type="SAM" id="MobiDB-lite"/>
    </source>
</evidence>
<accession>A0AAE3D6H0</accession>
<evidence type="ECO:0000313" key="2">
    <source>
        <dbReference type="EMBL" id="MCC2118547.1"/>
    </source>
</evidence>
<comment type="caution">
    <text evidence="2">The sequence shown here is derived from an EMBL/GenBank/DDBJ whole genome shotgun (WGS) entry which is preliminary data.</text>
</comment>
<keyword evidence="3" id="KW-1185">Reference proteome</keyword>
<protein>
    <submittedName>
        <fullName evidence="2">Uncharacterized protein</fullName>
    </submittedName>
</protein>
<evidence type="ECO:0000313" key="3">
    <source>
        <dbReference type="Proteomes" id="UP001197795"/>
    </source>
</evidence>
<dbReference type="RefSeq" id="WP_227062737.1">
    <property type="nucleotide sequence ID" value="NZ_JAJEPV010000005.1"/>
</dbReference>
<dbReference type="AlphaFoldDB" id="A0AAE3D6H0"/>
<reference evidence="2 3" key="1">
    <citation type="submission" date="2021-10" db="EMBL/GenBank/DDBJ databases">
        <title>Anaerobic single-cell dispensing facilitates the cultivation of human gut bacteria.</title>
        <authorList>
            <person name="Afrizal A."/>
        </authorList>
    </citation>
    <scope>NUCLEOTIDE SEQUENCE [LARGE SCALE GENOMIC DNA]</scope>
    <source>
        <strain evidence="2 3">CLA-AA-H273</strain>
    </source>
</reference>
<dbReference type="Proteomes" id="UP001197795">
    <property type="component" value="Unassembled WGS sequence"/>
</dbReference>
<gene>
    <name evidence="2" type="ORF">LKD75_02895</name>
</gene>